<protein>
    <submittedName>
        <fullName evidence="3">Allophanate hydrolase</fullName>
        <ecNumber evidence="3">3.5.1.54</ecNumber>
    </submittedName>
</protein>
<dbReference type="AlphaFoldDB" id="A0A554WQB5"/>
<dbReference type="NCBIfam" id="TIGR02713">
    <property type="entry name" value="allophanate_hyd"/>
    <property type="match status" value="1"/>
</dbReference>
<name>A0A554WQB5_9BURK</name>
<dbReference type="InterPro" id="IPR053844">
    <property type="entry name" value="AH_C"/>
</dbReference>
<dbReference type="SUPFAM" id="SSF75304">
    <property type="entry name" value="Amidase signature (AS) enzymes"/>
    <property type="match status" value="1"/>
</dbReference>
<feature type="domain" description="Amidase" evidence="1">
    <location>
        <begin position="24"/>
        <end position="438"/>
    </location>
</feature>
<dbReference type="PANTHER" id="PTHR11895:SF169">
    <property type="entry name" value="GLUTAMYL-TRNA(GLN) AMIDOTRANSFERASE"/>
    <property type="match status" value="1"/>
</dbReference>
<evidence type="ECO:0000313" key="4">
    <source>
        <dbReference type="Proteomes" id="UP000318554"/>
    </source>
</evidence>
<organism evidence="3 4">
    <name type="scientific">Tepidimonas aquatica</name>
    <dbReference type="NCBI Taxonomy" id="247482"/>
    <lineage>
        <taxon>Bacteria</taxon>
        <taxon>Pseudomonadati</taxon>
        <taxon>Pseudomonadota</taxon>
        <taxon>Betaproteobacteria</taxon>
        <taxon>Burkholderiales</taxon>
        <taxon>Tepidimonas</taxon>
    </lineage>
</organism>
<dbReference type="OrthoDB" id="8872210at2"/>
<gene>
    <name evidence="3" type="primary">atzF</name>
    <name evidence="3" type="ORF">Taqua_00955</name>
</gene>
<reference evidence="3 4" key="1">
    <citation type="submission" date="2019-07" db="EMBL/GenBank/DDBJ databases">
        <title>Tepidimonas aquatica CLN-1 draft genome.</title>
        <authorList>
            <person name="Da Costa M.S."/>
            <person name="Froufe H.J.C."/>
            <person name="Egas C."/>
            <person name="Albuquerque L."/>
        </authorList>
    </citation>
    <scope>NUCLEOTIDE SEQUENCE [LARGE SCALE GENOMIC DNA]</scope>
    <source>
        <strain evidence="3 4">CLN-1</strain>
    </source>
</reference>
<evidence type="ECO:0000313" key="3">
    <source>
        <dbReference type="EMBL" id="TSE25782.1"/>
    </source>
</evidence>
<dbReference type="EC" id="3.5.1.54" evidence="3"/>
<evidence type="ECO:0000259" key="2">
    <source>
        <dbReference type="Pfam" id="PF21986"/>
    </source>
</evidence>
<dbReference type="Gene3D" id="3.90.1300.10">
    <property type="entry name" value="Amidase signature (AS) domain"/>
    <property type="match status" value="1"/>
</dbReference>
<comment type="caution">
    <text evidence="3">The sequence shown here is derived from an EMBL/GenBank/DDBJ whole genome shotgun (WGS) entry which is preliminary data.</text>
</comment>
<keyword evidence="4" id="KW-1185">Reference proteome</keyword>
<dbReference type="NCBIfam" id="NF006043">
    <property type="entry name" value="PRK08186.1"/>
    <property type="match status" value="1"/>
</dbReference>
<dbReference type="Pfam" id="PF21986">
    <property type="entry name" value="AH_C"/>
    <property type="match status" value="1"/>
</dbReference>
<dbReference type="EMBL" id="VJNA01000009">
    <property type="protein sequence ID" value="TSE25782.1"/>
    <property type="molecule type" value="Genomic_DNA"/>
</dbReference>
<dbReference type="InterPro" id="IPR014085">
    <property type="entry name" value="Allophanate_hydrolase"/>
</dbReference>
<dbReference type="GO" id="GO:0004039">
    <property type="term" value="F:allophanate hydrolase activity"/>
    <property type="evidence" value="ECO:0007669"/>
    <property type="project" value="UniProtKB-EC"/>
</dbReference>
<dbReference type="RefSeq" id="WP_144325233.1">
    <property type="nucleotide sequence ID" value="NZ_VJNA01000009.1"/>
</dbReference>
<dbReference type="Gene3D" id="3.10.490.10">
    <property type="entry name" value="Gamma-glutamyl cyclotransferase-like"/>
    <property type="match status" value="1"/>
</dbReference>
<dbReference type="InterPro" id="IPR036928">
    <property type="entry name" value="AS_sf"/>
</dbReference>
<dbReference type="InterPro" id="IPR000120">
    <property type="entry name" value="Amidase"/>
</dbReference>
<proteinExistence type="predicted"/>
<sequence length="603" mass="63915">MLPPLNLPRLRAAYLARELTPVDLVERLWEALEAEGDAHGIWITRVPREALLARARALLDLDPAALPLYGVPFAVKDNIDVAGLPTTAACPAFAYQPARHATVVQRLLDAGAILVGKTNLDQFATGLNGTRSPYGVCRNAFDPAWISGGSSSGSAVAVALGLASFALGTDTAGSGRVPAAFNHLVGHKPTRGVIPASGVVPACRTLDCVSIFALTAEDAAQVLAVAAGPDGEDPYARPLAGLGGDFAARPGWRLAVPRDEDLAFFGNTDGERLCRQAVEQARALGASCVPFDLRPFLEVARLLYEGPWVAERHAAIRAFFDAHADQVIEPVRSIIDGARRHDATDAFEAQYRLQALRVACDALWDQADAMLLPTAARPHRIDAMQADPVRLNSELGRYTNFVNLLDLAATAVPAGLQPDGLPFGVTLIAPAHHDAGLLRLAARLHRRLADTMGATGWPLPPQPDEALLAALPSGMVQVAVFGAHLSGLPLNGQLRERGARLVAEARTAPRYRLYALPDGRRPGLVRVREGGQPIACEVWELPATAFGSFVDLVAAPLAIGKVELDDGRWVNGFVCEAAGVEGATDITACGGWRAWLASRAAAI</sequence>
<dbReference type="InterPro" id="IPR023631">
    <property type="entry name" value="Amidase_dom"/>
</dbReference>
<dbReference type="PANTHER" id="PTHR11895">
    <property type="entry name" value="TRANSAMIDASE"/>
    <property type="match status" value="1"/>
</dbReference>
<feature type="domain" description="Allophanate hydrolase C-terminal" evidence="2">
    <location>
        <begin position="476"/>
        <end position="597"/>
    </location>
</feature>
<dbReference type="Proteomes" id="UP000318554">
    <property type="component" value="Unassembled WGS sequence"/>
</dbReference>
<accession>A0A554WQB5</accession>
<evidence type="ECO:0000259" key="1">
    <source>
        <dbReference type="Pfam" id="PF01425"/>
    </source>
</evidence>
<dbReference type="Pfam" id="PF01425">
    <property type="entry name" value="Amidase"/>
    <property type="match status" value="1"/>
</dbReference>
<keyword evidence="3" id="KW-0378">Hydrolase</keyword>
<dbReference type="Gene3D" id="1.20.58.1700">
    <property type="match status" value="1"/>
</dbReference>